<dbReference type="AlphaFoldDB" id="A0A562Q473"/>
<dbReference type="PANTHER" id="PTHR47234:SF2">
    <property type="entry name" value="TONB-DEPENDENT RECEPTOR"/>
    <property type="match status" value="1"/>
</dbReference>
<reference evidence="15 18" key="3">
    <citation type="submission" date="2019-12" db="EMBL/GenBank/DDBJ databases">
        <title>Draft Genome Sequences of Six Type Strains of the Genus Massilia.</title>
        <authorList>
            <person name="Miess H."/>
            <person name="Frediansyah A."/>
            <person name="Goeker M."/>
            <person name="Gross H."/>
        </authorList>
    </citation>
    <scope>NUCLEOTIDE SEQUENCE [LARGE SCALE GENOMIC DNA]</scope>
    <source>
        <strain evidence="15 18">DSM 26639</strain>
    </source>
</reference>
<keyword evidence="6 11" id="KW-0798">TonB box</keyword>
<dbReference type="PROSITE" id="PS52016">
    <property type="entry name" value="TONB_DEPENDENT_REC_3"/>
    <property type="match status" value="1"/>
</dbReference>
<evidence type="ECO:0000256" key="8">
    <source>
        <dbReference type="ARBA" id="ARBA00023170"/>
    </source>
</evidence>
<dbReference type="GO" id="GO:0009279">
    <property type="term" value="C:cell outer membrane"/>
    <property type="evidence" value="ECO:0007669"/>
    <property type="project" value="UniProtKB-SubCell"/>
</dbReference>
<sequence>MNKQGHLILKAGVAAMALAFGPPRAALAQQDAATNQGLQRVVITGSNLKRIEAETATPVQVIRKEDITRLGVNTVKELMDTLTSTDRQALSDVGGSASFAGGASSVSLRGLGKQSTLVLLNSRRVAPYALADYNEVFTNLDTLPLDAVERVEVLRNGGSAIYGSDAVAGVINIITRSDFSGVQARAAYNNSLKNSVFHESTAALTGGIGNLDTDRYNILANIEVYRRNDVNWRQVVDDIHPEYGELFSPVAPGSGQMFGWRGAPSTFSWPGNIIGQGALPGCTARNAAGLCVYDRFAHFQAVPASQRVNALLSGKYAINASTQAYAEVLYSHTKTDYLSAQATYGSTTSDAVWGDPATGQRRTFSYRYLPLEHPLNQLGEEAEFRYRFADDPAYRHTSSDQYRALAGLRGSLGSYDWDTALGIMGSKTKDRSRGSFFSLSGFQQVIGATTPYNPDDPDNSGPYDPQLFNRAYRVGQINTPEVVATLFPENGYDGKITQTFIDGKITGEVAKFGGRSVNVAVGGEVRHEKFEINPTANLLMGDIVSNGAATANASRTNSSVFTEANLPLADKLELIGAVRVDKFKNVKAHASPKLAARWEPSPRLMLRGTFEKGFRAPNLTESAQSSKFAFDNGVVDPKRCDQAQALANDLRAQSDALPAADPNKALLSARADTVEGNECAAGVSNTVRNNPGLKPEVSTSATVGFVAEPVRGTSVTVDVWRIKRKDEIGVKTTAELLAAENSLPAGVIERLPVSQDGTFTAEERTRYGVTVGPLAATSGMFENTAQTETSGVDVSLGSRFTTPLGRLDVIGNATYLFRYRVWAPTRDGGSWGDNLAGRWNYSKTVANVTTTLSQGDFAHTLRANFRSATSLQQDFYDEQYTPQACEERGWTPDQCRVGSFVRWDYNLSWRGIRNLTLSLFVRNVFNHRPPFDAYAFQAFGGGVIPQDIDDVQGRSLRVTAEYRFR</sequence>
<keyword evidence="7 10" id="KW-0472">Membrane</keyword>
<keyword evidence="12" id="KW-0732">Signal</keyword>
<evidence type="ECO:0000259" key="14">
    <source>
        <dbReference type="Pfam" id="PF07715"/>
    </source>
</evidence>
<evidence type="ECO:0000256" key="10">
    <source>
        <dbReference type="PROSITE-ProRule" id="PRU01360"/>
    </source>
</evidence>
<keyword evidence="5 10" id="KW-0812">Transmembrane</keyword>
<dbReference type="EMBL" id="VLKW01000001">
    <property type="protein sequence ID" value="TWI51532.1"/>
    <property type="molecule type" value="Genomic_DNA"/>
</dbReference>
<evidence type="ECO:0000256" key="6">
    <source>
        <dbReference type="ARBA" id="ARBA00023077"/>
    </source>
</evidence>
<keyword evidence="18" id="KW-1185">Reference proteome</keyword>
<dbReference type="Proteomes" id="UP000437862">
    <property type="component" value="Chromosome"/>
</dbReference>
<dbReference type="InterPro" id="IPR012910">
    <property type="entry name" value="Plug_dom"/>
</dbReference>
<dbReference type="InterPro" id="IPR036942">
    <property type="entry name" value="Beta-barrel_TonB_sf"/>
</dbReference>
<proteinExistence type="inferred from homology"/>
<protein>
    <submittedName>
        <fullName evidence="16">Iron complex outermembrane receptor protein</fullName>
    </submittedName>
    <submittedName>
        <fullName evidence="15">TonB-dependent receptor plug domain-containing protein</fullName>
    </submittedName>
</protein>
<accession>A0A562Q473</accession>
<evidence type="ECO:0000313" key="18">
    <source>
        <dbReference type="Proteomes" id="UP000437862"/>
    </source>
</evidence>
<dbReference type="InterPro" id="IPR037066">
    <property type="entry name" value="Plug_dom_sf"/>
</dbReference>
<name>A0A562Q473_9BURK</name>
<dbReference type="InterPro" id="IPR000531">
    <property type="entry name" value="Beta-barrel_TonB"/>
</dbReference>
<dbReference type="Pfam" id="PF00593">
    <property type="entry name" value="TonB_dep_Rec_b-barrel"/>
    <property type="match status" value="1"/>
</dbReference>
<feature type="chain" id="PRO_5044618181" evidence="12">
    <location>
        <begin position="29"/>
        <end position="965"/>
    </location>
</feature>
<evidence type="ECO:0000256" key="11">
    <source>
        <dbReference type="RuleBase" id="RU003357"/>
    </source>
</evidence>
<organism evidence="16 17">
    <name type="scientific">Pseudoduganella flava</name>
    <dbReference type="NCBI Taxonomy" id="871742"/>
    <lineage>
        <taxon>Bacteria</taxon>
        <taxon>Pseudomonadati</taxon>
        <taxon>Pseudomonadota</taxon>
        <taxon>Betaproteobacteria</taxon>
        <taxon>Burkholderiales</taxon>
        <taxon>Oxalobacteraceae</taxon>
        <taxon>Telluria group</taxon>
        <taxon>Pseudoduganella</taxon>
    </lineage>
</organism>
<evidence type="ECO:0000259" key="13">
    <source>
        <dbReference type="Pfam" id="PF00593"/>
    </source>
</evidence>
<keyword evidence="4 10" id="KW-1134">Transmembrane beta strand</keyword>
<evidence type="ECO:0000256" key="7">
    <source>
        <dbReference type="ARBA" id="ARBA00023136"/>
    </source>
</evidence>
<keyword evidence="3 10" id="KW-0813">Transport</keyword>
<evidence type="ECO:0000256" key="3">
    <source>
        <dbReference type="ARBA" id="ARBA00022448"/>
    </source>
</evidence>
<gene>
    <name evidence="15" type="ORF">GO485_22530</name>
    <name evidence="16" type="ORF">IP92_00519</name>
</gene>
<reference evidence="16" key="2">
    <citation type="submission" date="2019-07" db="EMBL/GenBank/DDBJ databases">
        <authorList>
            <person name="Whitman W."/>
            <person name="Huntemann M."/>
            <person name="Clum A."/>
            <person name="Pillay M."/>
            <person name="Palaniappan K."/>
            <person name="Varghese N."/>
            <person name="Mikhailova N."/>
            <person name="Stamatis D."/>
            <person name="Reddy T."/>
            <person name="Daum C."/>
            <person name="Shapiro N."/>
            <person name="Ivanova N."/>
            <person name="Kyrpides N."/>
            <person name="Woyke T."/>
        </authorList>
    </citation>
    <scope>NUCLEOTIDE SEQUENCE</scope>
    <source>
        <strain evidence="16">CGMCC 1.10685</strain>
    </source>
</reference>
<dbReference type="Gene3D" id="2.170.130.10">
    <property type="entry name" value="TonB-dependent receptor, plug domain"/>
    <property type="match status" value="1"/>
</dbReference>
<evidence type="ECO:0000313" key="16">
    <source>
        <dbReference type="EMBL" id="TWI51532.1"/>
    </source>
</evidence>
<evidence type="ECO:0000313" key="15">
    <source>
        <dbReference type="EMBL" id="QGZ41556.1"/>
    </source>
</evidence>
<dbReference type="Gene3D" id="2.40.170.20">
    <property type="entry name" value="TonB-dependent receptor, beta-barrel domain"/>
    <property type="match status" value="1"/>
</dbReference>
<keyword evidence="8 16" id="KW-0675">Receptor</keyword>
<comment type="similarity">
    <text evidence="2 10 11">Belongs to the TonB-dependent receptor family.</text>
</comment>
<dbReference type="Proteomes" id="UP000315112">
    <property type="component" value="Unassembled WGS sequence"/>
</dbReference>
<feature type="domain" description="TonB-dependent receptor-like beta-barrel" evidence="13">
    <location>
        <begin position="346"/>
        <end position="924"/>
    </location>
</feature>
<dbReference type="EMBL" id="CP046904">
    <property type="protein sequence ID" value="QGZ41556.1"/>
    <property type="molecule type" value="Genomic_DNA"/>
</dbReference>
<evidence type="ECO:0000256" key="12">
    <source>
        <dbReference type="SAM" id="SignalP"/>
    </source>
</evidence>
<feature type="signal peptide" evidence="12">
    <location>
        <begin position="1"/>
        <end position="28"/>
    </location>
</feature>
<feature type="domain" description="TonB-dependent receptor plug" evidence="14">
    <location>
        <begin position="54"/>
        <end position="170"/>
    </location>
</feature>
<evidence type="ECO:0000313" key="17">
    <source>
        <dbReference type="Proteomes" id="UP000315112"/>
    </source>
</evidence>
<dbReference type="Pfam" id="PF07715">
    <property type="entry name" value="Plug"/>
    <property type="match status" value="1"/>
</dbReference>
<dbReference type="RefSeq" id="WP_145872942.1">
    <property type="nucleotide sequence ID" value="NZ_CP046904.1"/>
</dbReference>
<dbReference type="SUPFAM" id="SSF56935">
    <property type="entry name" value="Porins"/>
    <property type="match status" value="1"/>
</dbReference>
<dbReference type="InterPro" id="IPR039426">
    <property type="entry name" value="TonB-dep_rcpt-like"/>
</dbReference>
<dbReference type="PANTHER" id="PTHR47234">
    <property type="match status" value="1"/>
</dbReference>
<evidence type="ECO:0000256" key="9">
    <source>
        <dbReference type="ARBA" id="ARBA00023237"/>
    </source>
</evidence>
<evidence type="ECO:0000256" key="1">
    <source>
        <dbReference type="ARBA" id="ARBA00004571"/>
    </source>
</evidence>
<reference evidence="16 17" key="1">
    <citation type="journal article" date="2015" name="Stand. Genomic Sci.">
        <title>Genomic Encyclopedia of Bacterial and Archaeal Type Strains, Phase III: the genomes of soil and plant-associated and newly described type strains.</title>
        <authorList>
            <person name="Whitman W.B."/>
            <person name="Woyke T."/>
            <person name="Klenk H.P."/>
            <person name="Zhou Y."/>
            <person name="Lilburn T.G."/>
            <person name="Beck B.J."/>
            <person name="De Vos P."/>
            <person name="Vandamme P."/>
            <person name="Eisen J.A."/>
            <person name="Garrity G."/>
            <person name="Hugenholtz P."/>
            <person name="Kyrpides N.C."/>
        </authorList>
    </citation>
    <scope>NUCLEOTIDE SEQUENCE [LARGE SCALE GENOMIC DNA]</scope>
    <source>
        <strain evidence="16 17">CGMCC 1.10685</strain>
    </source>
</reference>
<comment type="subcellular location">
    <subcellularLocation>
        <location evidence="1 10">Cell outer membrane</location>
        <topology evidence="1 10">Multi-pass membrane protein</topology>
    </subcellularLocation>
</comment>
<evidence type="ECO:0000256" key="5">
    <source>
        <dbReference type="ARBA" id="ARBA00022692"/>
    </source>
</evidence>
<evidence type="ECO:0000256" key="4">
    <source>
        <dbReference type="ARBA" id="ARBA00022452"/>
    </source>
</evidence>
<keyword evidence="9 10" id="KW-0998">Cell outer membrane</keyword>
<dbReference type="OrthoDB" id="8530571at2"/>
<evidence type="ECO:0000256" key="2">
    <source>
        <dbReference type="ARBA" id="ARBA00009810"/>
    </source>
</evidence>